<feature type="transmembrane region" description="Helical" evidence="1">
    <location>
        <begin position="96"/>
        <end position="119"/>
    </location>
</feature>
<dbReference type="InterPro" id="IPR031606">
    <property type="entry name" value="Kch1/2"/>
</dbReference>
<organism evidence="2 3">
    <name type="scientific">Pichia kluyveri</name>
    <name type="common">Yeast</name>
    <dbReference type="NCBI Taxonomy" id="36015"/>
    <lineage>
        <taxon>Eukaryota</taxon>
        <taxon>Fungi</taxon>
        <taxon>Dikarya</taxon>
        <taxon>Ascomycota</taxon>
        <taxon>Saccharomycotina</taxon>
        <taxon>Pichiomycetes</taxon>
        <taxon>Pichiales</taxon>
        <taxon>Pichiaceae</taxon>
        <taxon>Pichia</taxon>
    </lineage>
</organism>
<evidence type="ECO:0000256" key="1">
    <source>
        <dbReference type="SAM" id="Phobius"/>
    </source>
</evidence>
<evidence type="ECO:0000313" key="3">
    <source>
        <dbReference type="Proteomes" id="UP001378960"/>
    </source>
</evidence>
<reference evidence="2 3" key="1">
    <citation type="journal article" date="2023" name="Elife">
        <title>Identification of key yeast species and microbe-microbe interactions impacting larval growth of Drosophila in the wild.</title>
        <authorList>
            <person name="Mure A."/>
            <person name="Sugiura Y."/>
            <person name="Maeda R."/>
            <person name="Honda K."/>
            <person name="Sakurai N."/>
            <person name="Takahashi Y."/>
            <person name="Watada M."/>
            <person name="Katoh T."/>
            <person name="Gotoh A."/>
            <person name="Gotoh Y."/>
            <person name="Taniguchi I."/>
            <person name="Nakamura K."/>
            <person name="Hayashi T."/>
            <person name="Katayama T."/>
            <person name="Uemura T."/>
            <person name="Hattori Y."/>
        </authorList>
    </citation>
    <scope>NUCLEOTIDE SEQUENCE [LARGE SCALE GENOMIC DNA]</scope>
    <source>
        <strain evidence="2 3">PK-24</strain>
    </source>
</reference>
<dbReference type="Pfam" id="PF16944">
    <property type="entry name" value="KCH"/>
    <property type="match status" value="1"/>
</dbReference>
<feature type="transmembrane region" description="Helical" evidence="1">
    <location>
        <begin position="50"/>
        <end position="76"/>
    </location>
</feature>
<dbReference type="EMBL" id="BTGB01000003">
    <property type="protein sequence ID" value="GMM45974.1"/>
    <property type="molecule type" value="Genomic_DNA"/>
</dbReference>
<dbReference type="PANTHER" id="PTHR36424:SF1">
    <property type="entry name" value="LOW AFFINITY K(+) TRANSPORTER 1-RELATED"/>
    <property type="match status" value="1"/>
</dbReference>
<dbReference type="GO" id="GO:0005886">
    <property type="term" value="C:plasma membrane"/>
    <property type="evidence" value="ECO:0007669"/>
    <property type="project" value="InterPro"/>
</dbReference>
<dbReference type="Proteomes" id="UP001378960">
    <property type="component" value="Unassembled WGS sequence"/>
</dbReference>
<name>A0AAV5R3E4_PICKL</name>
<gene>
    <name evidence="2" type="ORF">DAPK24_025490</name>
</gene>
<keyword evidence="3" id="KW-1185">Reference proteome</keyword>
<keyword evidence="1" id="KW-0812">Transmembrane</keyword>
<evidence type="ECO:0000313" key="2">
    <source>
        <dbReference type="EMBL" id="GMM45974.1"/>
    </source>
</evidence>
<proteinExistence type="predicted"/>
<dbReference type="GO" id="GO:0015079">
    <property type="term" value="F:potassium ion transmembrane transporter activity"/>
    <property type="evidence" value="ECO:0007669"/>
    <property type="project" value="InterPro"/>
</dbReference>
<feature type="transmembrane region" description="Helical" evidence="1">
    <location>
        <begin position="224"/>
        <end position="250"/>
    </location>
</feature>
<keyword evidence="1" id="KW-1133">Transmembrane helix</keyword>
<sequence length="507" mass="59264">MNSTTQLSLEKPSMKTKPSIIFEDPQQITFDNIKGEHNYRECSFLNILSYFFLIFGIVLQLLFLGSDVFTLIQIYALKNWNSSHTITYIPILAYKIVFTVCIGISFLYFIFFWILGAIIQHRNKIVSSYLHSGARHIDSIRSFERFCIYEKIQSKNLREWLCLSIYTSYHYDLINWILADSPRQILNGATIAFVVSNQFTSGNLKAVISEIAQNDKKEAVLLSFMFFSFVVWLAFTCKNIIIILSSICIISTSKRKYNKKFNNYCFDLVAQRVSQLYETKAQLVEKEQSKRRKVPSFLKNPDLDKEFNELDEFNYDDIPMNDTFNNSLNNSTNNPFEKSYNYNMNESIVSLDKSDHVKIELTDLPMSHSRVNLVNKSIPNIRNNSDFDHSNNNYNNTETNYNSSYNVDENIVNPFMNEQLVDNSNRDSYTYIPSKVYDEAYHQMKDPMLSSDRYENRPPIDVYENKPCNEKYNDSEDIEDSFDSKTNLQESNQLYGSRGLTFKRDII</sequence>
<dbReference type="PANTHER" id="PTHR36424">
    <property type="entry name" value="PHEROMONE-REGULATED MEMBRANE PROTEIN 6"/>
    <property type="match status" value="1"/>
</dbReference>
<accession>A0AAV5R3E4</accession>
<comment type="caution">
    <text evidence="2">The sequence shown here is derived from an EMBL/GenBank/DDBJ whole genome shotgun (WGS) entry which is preliminary data.</text>
</comment>
<dbReference type="AlphaFoldDB" id="A0AAV5R3E4"/>
<keyword evidence="1" id="KW-0472">Membrane</keyword>
<protein>
    <submittedName>
        <fullName evidence="2">Kch1 protein</fullName>
    </submittedName>
</protein>